<comment type="subcellular location">
    <subcellularLocation>
        <location evidence="1">Cell membrane</location>
        <topology evidence="1">Multi-pass membrane protein</topology>
    </subcellularLocation>
</comment>
<dbReference type="Pfam" id="PF02534">
    <property type="entry name" value="T4SS-DNA_transf"/>
    <property type="match status" value="1"/>
</dbReference>
<protein>
    <submittedName>
        <fullName evidence="9">Type IV secretory system Conjugative DNA transfer</fullName>
    </submittedName>
</protein>
<evidence type="ECO:0000259" key="8">
    <source>
        <dbReference type="Pfam" id="PF12696"/>
    </source>
</evidence>
<keyword evidence="4 7" id="KW-0812">Transmembrane</keyword>
<gene>
    <name evidence="9" type="ORF">SAMN05660328_101312</name>
</gene>
<evidence type="ECO:0000256" key="2">
    <source>
        <dbReference type="ARBA" id="ARBA00008806"/>
    </source>
</evidence>
<feature type="transmembrane region" description="Helical" evidence="7">
    <location>
        <begin position="149"/>
        <end position="171"/>
    </location>
</feature>
<evidence type="ECO:0000313" key="9">
    <source>
        <dbReference type="EMBL" id="SFU33801.1"/>
    </source>
</evidence>
<feature type="transmembrane region" description="Helical" evidence="7">
    <location>
        <begin position="20"/>
        <end position="41"/>
    </location>
</feature>
<dbReference type="SUPFAM" id="SSF52540">
    <property type="entry name" value="P-loop containing nucleoside triphosphate hydrolases"/>
    <property type="match status" value="1"/>
</dbReference>
<dbReference type="InterPro" id="IPR032689">
    <property type="entry name" value="TraG-D_C"/>
</dbReference>
<keyword evidence="10" id="KW-1185">Reference proteome</keyword>
<dbReference type="NCBIfam" id="NF045973">
    <property type="entry name" value="conju_CD1115"/>
    <property type="match status" value="1"/>
</dbReference>
<keyword evidence="3" id="KW-1003">Cell membrane</keyword>
<evidence type="ECO:0000256" key="7">
    <source>
        <dbReference type="SAM" id="Phobius"/>
    </source>
</evidence>
<dbReference type="CDD" id="cd01127">
    <property type="entry name" value="TrwB_TraG_TraD_VirD4"/>
    <property type="match status" value="2"/>
</dbReference>
<feature type="domain" description="TraD/TraG TraM recognition site" evidence="8">
    <location>
        <begin position="790"/>
        <end position="908"/>
    </location>
</feature>
<feature type="transmembrane region" description="Helical" evidence="7">
    <location>
        <begin position="212"/>
        <end position="232"/>
    </location>
</feature>
<evidence type="ECO:0000256" key="4">
    <source>
        <dbReference type="ARBA" id="ARBA00022692"/>
    </source>
</evidence>
<dbReference type="InterPro" id="IPR027417">
    <property type="entry name" value="P-loop_NTPase"/>
</dbReference>
<evidence type="ECO:0000256" key="5">
    <source>
        <dbReference type="ARBA" id="ARBA00022989"/>
    </source>
</evidence>
<evidence type="ECO:0000256" key="3">
    <source>
        <dbReference type="ARBA" id="ARBA00022475"/>
    </source>
</evidence>
<reference evidence="10" key="1">
    <citation type="submission" date="2016-10" db="EMBL/GenBank/DDBJ databases">
        <authorList>
            <person name="Varghese N."/>
            <person name="Submissions S."/>
        </authorList>
    </citation>
    <scope>NUCLEOTIDE SEQUENCE [LARGE SCALE GENOMIC DNA]</scope>
    <source>
        <strain evidence="10">LMG 15572</strain>
    </source>
</reference>
<evidence type="ECO:0000313" key="10">
    <source>
        <dbReference type="Proteomes" id="UP000183629"/>
    </source>
</evidence>
<dbReference type="Gene3D" id="3.40.50.300">
    <property type="entry name" value="P-loop containing nucleotide triphosphate hydrolases"/>
    <property type="match status" value="1"/>
</dbReference>
<dbReference type="EMBL" id="FPBN01000001">
    <property type="protein sequence ID" value="SFU33801.1"/>
    <property type="molecule type" value="Genomic_DNA"/>
</dbReference>
<sequence length="1061" mass="121709">MLSWLQAIYYTLIQLAKVSRFNLVVIIGFLGYLSFQLFSWIQPYIKKSYQKVNQLFSDRELLKQKVNAKKEKIKETWQHRQEINWMTWLSHQGKTLIQLAKRAVVWIPTALTLIVWNIVFRLIYLLPFVKQERKRFDKEMKPILHFKNFRSFILMGFGFSGIAFLLTNYLVTVLRAAIRYVYLALITIKDDTQVVTFDWDSLLVKHLLSARVFVIAPILAIPIFIVGLVIAWKSAWINFEQYRDYNNNEEGDDRFATKKDIQHQYKKVPNKTKTYPGEGGVPVLHETKVNLVGLTLRTQMQWQNRKVDHYITKAERILGNLSLASGYYYIDDSTINMLGIGMTRSGKGEGHIMPSIDINSRAEIQPSLIIADPKGEHYQSSYKTMRKRGYDVNVLSFQNMDWSMSYNPLALAIDAAQKGYYEKTQTRVNAVAEAIYRKTKPGMGNGNAKYWEDTSISLFNAIAMALIDRANETAKNGEDDAWDTVTVRNIAKFLTDLGSEEVFVNDFGEIVENPDKNQQVRKKSKITVYFDNLRLINQQQFSKFRDMADLNFRSSDFASEETKGNVFSSMMSGINLFLQDNIAKLTSKNSIDLESVGFPRRLSVKFRSSTSQHMKNAFAHRTAKITITSNELWGATTRTVTHVKEATALIDGEGYLTYVIAPKLPDNFMVTIDFNHPNNNGSEIQYHCYQFSAEKVYQKRGQVICLDDYNKQPVLDHIKVTVLRDEQDSHHLLQESDIDLVYSDHPKVIYLVTPPNRTEYNGIVSLFLDQLFNANYELALSNGRKCANRILHILDEFTNIPAVPHMETKISIGLGQNILYYLWIQNLEQLVDKYGENTAATIQDNCSLKIYVKSTSDKTNSRFSKDLGSRTITRRRRSSNILDEANPNVAIENPRQDLLTPTQLAKLQEGEAVILRGVKGRDNAGRKITTDPIFCHEKTSFPYRYMFLQEEFDQAMTLADIPVESAHRNLELQDVAVGAKKLFNNIIDWRLQLMSSVGSNTGELPKLKTRYDATSPQKQRFTSPAEMIQAAINNVVADSSSDFEDYNFSDNYADLFEDDVI</sequence>
<dbReference type="RefSeq" id="WP_074656700.1">
    <property type="nucleotide sequence ID" value="NZ_FOLZ01000001.1"/>
</dbReference>
<comment type="similarity">
    <text evidence="2">Belongs to the VirD4/TraG family.</text>
</comment>
<dbReference type="AlphaFoldDB" id="A0A1I7FCG1"/>
<dbReference type="Proteomes" id="UP000183629">
    <property type="component" value="Unassembled WGS sequence"/>
</dbReference>
<feature type="transmembrane region" description="Helical" evidence="7">
    <location>
        <begin position="103"/>
        <end position="129"/>
    </location>
</feature>
<name>A0A1I7FCG1_9STRE</name>
<dbReference type="Pfam" id="PF12696">
    <property type="entry name" value="TraG-D_C"/>
    <property type="match status" value="1"/>
</dbReference>
<keyword evidence="5 7" id="KW-1133">Transmembrane helix</keyword>
<organism evidence="9 10">
    <name type="scientific">Streptococcus gallolyticus</name>
    <dbReference type="NCBI Taxonomy" id="315405"/>
    <lineage>
        <taxon>Bacteria</taxon>
        <taxon>Bacillati</taxon>
        <taxon>Bacillota</taxon>
        <taxon>Bacilli</taxon>
        <taxon>Lactobacillales</taxon>
        <taxon>Streptococcaceae</taxon>
        <taxon>Streptococcus</taxon>
    </lineage>
</organism>
<dbReference type="InterPro" id="IPR003688">
    <property type="entry name" value="TraG/VirD4"/>
</dbReference>
<evidence type="ECO:0000256" key="1">
    <source>
        <dbReference type="ARBA" id="ARBA00004651"/>
    </source>
</evidence>
<keyword evidence="6 7" id="KW-0472">Membrane</keyword>
<accession>A0A1I7FCG1</accession>
<proteinExistence type="inferred from homology"/>
<evidence type="ECO:0000256" key="6">
    <source>
        <dbReference type="ARBA" id="ARBA00023136"/>
    </source>
</evidence>
<dbReference type="PANTHER" id="PTHR37937">
    <property type="entry name" value="CONJUGATIVE TRANSFER: DNA TRANSPORT"/>
    <property type="match status" value="1"/>
</dbReference>
<dbReference type="GO" id="GO:0005886">
    <property type="term" value="C:plasma membrane"/>
    <property type="evidence" value="ECO:0007669"/>
    <property type="project" value="UniProtKB-SubCell"/>
</dbReference>
<dbReference type="InterPro" id="IPR051539">
    <property type="entry name" value="T4SS-coupling_protein"/>
</dbReference>
<dbReference type="PANTHER" id="PTHR37937:SF1">
    <property type="entry name" value="CONJUGATIVE TRANSFER: DNA TRANSPORT"/>
    <property type="match status" value="1"/>
</dbReference>